<keyword evidence="7" id="KW-1185">Reference proteome</keyword>
<evidence type="ECO:0000256" key="4">
    <source>
        <dbReference type="ARBA" id="ARBA00023163"/>
    </source>
</evidence>
<proteinExistence type="inferred from homology"/>
<dbReference type="GO" id="GO:0016987">
    <property type="term" value="F:sigma factor activity"/>
    <property type="evidence" value="ECO:0007669"/>
    <property type="project" value="UniProtKB-KW"/>
</dbReference>
<dbReference type="Gene3D" id="1.10.10.10">
    <property type="entry name" value="Winged helix-like DNA-binding domain superfamily/Winged helix DNA-binding domain"/>
    <property type="match status" value="1"/>
</dbReference>
<accession>A0A4Q1SHK0</accession>
<reference evidence="6 7" key="1">
    <citation type="journal article" date="2016" name="Int. J. Syst. Evol. Microbiol.">
        <title>Acidipila dinghuensis sp. nov., an acidobacterium isolated from forest soil.</title>
        <authorList>
            <person name="Jiang Y.W."/>
            <person name="Wang J."/>
            <person name="Chen M.H."/>
            <person name="Lv Y.Y."/>
            <person name="Qiu L.H."/>
        </authorList>
    </citation>
    <scope>NUCLEOTIDE SEQUENCE [LARGE SCALE GENOMIC DNA]</scope>
    <source>
        <strain evidence="6 7">DHOF10</strain>
    </source>
</reference>
<dbReference type="CDD" id="cd06171">
    <property type="entry name" value="Sigma70_r4"/>
    <property type="match status" value="1"/>
</dbReference>
<evidence type="ECO:0000256" key="2">
    <source>
        <dbReference type="ARBA" id="ARBA00023015"/>
    </source>
</evidence>
<keyword evidence="2" id="KW-0805">Transcription regulation</keyword>
<dbReference type="OrthoDB" id="121840at2"/>
<sequence>MAFTQRHAQRAEDRRRDIFDSHRHRVFALSYYMTGNEVDAEKLLGDTFIAAFRKTDEPTSQDVDAALVKHLQEQFPLRETGAPIQPEPGSSAPMGRNVKRTELEEALATLPPSERLLYLLRDVEGYTPAAIAQLLEMTEPQVNRGLFTARLRLRKALTAGRGGDNAAA</sequence>
<dbReference type="InterPro" id="IPR013324">
    <property type="entry name" value="RNA_pol_sigma_r3/r4-like"/>
</dbReference>
<dbReference type="PANTHER" id="PTHR43133:SF46">
    <property type="entry name" value="RNA POLYMERASE SIGMA-70 FACTOR ECF SUBFAMILY"/>
    <property type="match status" value="1"/>
</dbReference>
<dbReference type="SUPFAM" id="SSF88946">
    <property type="entry name" value="Sigma2 domain of RNA polymerase sigma factors"/>
    <property type="match status" value="1"/>
</dbReference>
<evidence type="ECO:0000313" key="6">
    <source>
        <dbReference type="EMBL" id="RXS96650.1"/>
    </source>
</evidence>
<evidence type="ECO:0000256" key="3">
    <source>
        <dbReference type="ARBA" id="ARBA00023082"/>
    </source>
</evidence>
<evidence type="ECO:0000313" key="7">
    <source>
        <dbReference type="Proteomes" id="UP000290253"/>
    </source>
</evidence>
<dbReference type="InterPro" id="IPR013325">
    <property type="entry name" value="RNA_pol_sigma_r2"/>
</dbReference>
<name>A0A4Q1SHK0_9BACT</name>
<gene>
    <name evidence="6" type="ORF">ESZ00_01510</name>
</gene>
<dbReference type="RefSeq" id="WP_129206400.1">
    <property type="nucleotide sequence ID" value="NZ_BMGU01000001.1"/>
</dbReference>
<dbReference type="InterPro" id="IPR013249">
    <property type="entry name" value="RNA_pol_sigma70_r4_t2"/>
</dbReference>
<dbReference type="SUPFAM" id="SSF88659">
    <property type="entry name" value="Sigma3 and sigma4 domains of RNA polymerase sigma factors"/>
    <property type="match status" value="1"/>
</dbReference>
<dbReference type="AlphaFoldDB" id="A0A4Q1SHK0"/>
<keyword evidence="4" id="KW-0804">Transcription</keyword>
<dbReference type="GO" id="GO:0006352">
    <property type="term" value="P:DNA-templated transcription initiation"/>
    <property type="evidence" value="ECO:0007669"/>
    <property type="project" value="InterPro"/>
</dbReference>
<comment type="similarity">
    <text evidence="1">Belongs to the sigma-70 factor family. ECF subfamily.</text>
</comment>
<dbReference type="EMBL" id="SDMK01000001">
    <property type="protein sequence ID" value="RXS96650.1"/>
    <property type="molecule type" value="Genomic_DNA"/>
</dbReference>
<dbReference type="InterPro" id="IPR036388">
    <property type="entry name" value="WH-like_DNA-bd_sf"/>
</dbReference>
<organism evidence="6 7">
    <name type="scientific">Silvibacterium dinghuense</name>
    <dbReference type="NCBI Taxonomy" id="1560006"/>
    <lineage>
        <taxon>Bacteria</taxon>
        <taxon>Pseudomonadati</taxon>
        <taxon>Acidobacteriota</taxon>
        <taxon>Terriglobia</taxon>
        <taxon>Terriglobales</taxon>
        <taxon>Acidobacteriaceae</taxon>
        <taxon>Silvibacterium</taxon>
    </lineage>
</organism>
<dbReference type="Proteomes" id="UP000290253">
    <property type="component" value="Unassembled WGS sequence"/>
</dbReference>
<keyword evidence="3" id="KW-0731">Sigma factor</keyword>
<dbReference type="GO" id="GO:0003677">
    <property type="term" value="F:DNA binding"/>
    <property type="evidence" value="ECO:0007669"/>
    <property type="project" value="InterPro"/>
</dbReference>
<dbReference type="InterPro" id="IPR039425">
    <property type="entry name" value="RNA_pol_sigma-70-like"/>
</dbReference>
<evidence type="ECO:0000259" key="5">
    <source>
        <dbReference type="Pfam" id="PF08281"/>
    </source>
</evidence>
<dbReference type="Pfam" id="PF08281">
    <property type="entry name" value="Sigma70_r4_2"/>
    <property type="match status" value="1"/>
</dbReference>
<dbReference type="Gene3D" id="1.10.1740.10">
    <property type="match status" value="1"/>
</dbReference>
<protein>
    <submittedName>
        <fullName evidence="6">Sigma-70 family RNA polymerase sigma factor</fullName>
    </submittedName>
</protein>
<comment type="caution">
    <text evidence="6">The sequence shown here is derived from an EMBL/GenBank/DDBJ whole genome shotgun (WGS) entry which is preliminary data.</text>
</comment>
<dbReference type="PANTHER" id="PTHR43133">
    <property type="entry name" value="RNA POLYMERASE ECF-TYPE SIGMA FACTO"/>
    <property type="match status" value="1"/>
</dbReference>
<feature type="domain" description="RNA polymerase sigma factor 70 region 4 type 2" evidence="5">
    <location>
        <begin position="101"/>
        <end position="153"/>
    </location>
</feature>
<evidence type="ECO:0000256" key="1">
    <source>
        <dbReference type="ARBA" id="ARBA00010641"/>
    </source>
</evidence>